<dbReference type="OrthoDB" id="9769353at2"/>
<proteinExistence type="predicted"/>
<dbReference type="PROSITE" id="PS51737">
    <property type="entry name" value="RECOMBINASE_DNA_BIND"/>
    <property type="match status" value="1"/>
</dbReference>
<feature type="domain" description="Recombinase" evidence="4">
    <location>
        <begin position="177"/>
        <end position="299"/>
    </location>
</feature>
<dbReference type="SUPFAM" id="SSF53041">
    <property type="entry name" value="Resolvase-like"/>
    <property type="match status" value="1"/>
</dbReference>
<dbReference type="CDD" id="cd00338">
    <property type="entry name" value="Ser_Recombinase"/>
    <property type="match status" value="1"/>
</dbReference>
<evidence type="ECO:0000256" key="2">
    <source>
        <dbReference type="ARBA" id="ARBA00023172"/>
    </source>
</evidence>
<dbReference type="GO" id="GO:0003677">
    <property type="term" value="F:DNA binding"/>
    <property type="evidence" value="ECO:0007669"/>
    <property type="project" value="UniProtKB-KW"/>
</dbReference>
<dbReference type="Pfam" id="PF07508">
    <property type="entry name" value="Recombinase"/>
    <property type="match status" value="1"/>
</dbReference>
<dbReference type="AlphaFoldDB" id="A0A1L5FA61"/>
<sequence>MKKVTKIETAVVTGLRKKKLRVAAYCRVSTASEEQMESLTAQKEHYEKYIKENPEWEFAGLYYDEGITGTKKEKRKGLRAMITACELKQIDFIITKSISRFARNTLDCLEMVRKLIELGVFLYFEKENINTQSMQSEMILSILSSMAQDESSSISENNKWGVKTRFKNGTYKISYPPYGYANTDGKMEIIPDEAEIVRDIFKCALAGKGSYTIARELNERNALTKKGGKWTGTSVRDILSNEKYTGDVLFQKTYTDSQFNRHANRGEEEQYFVPNHHEAIICHKDFDAVQAVIRQRGSEKNIDKGSSKYLNRYVLSGKIICGNCGRHFKRRTHYTAKKSYIAWTCQTHIEHKEECTIKYISEDGINRAFVLMMNKLKFGYKSVLKPLKNGLKAMSGESRITVLADLNERIEKNADRKRVIAELMGKGFLDAALFTKELSDIAAEAEMLKQEKKRLESSATGNHQQLSELDALIHYISNKPEIVKFEDAIFERFIENIVVYSRDEIGFCMKCGITLRERMVN</sequence>
<feature type="domain" description="Resolvase/invertase-type recombinase catalytic" evidence="3">
    <location>
        <begin position="21"/>
        <end position="169"/>
    </location>
</feature>
<dbReference type="InterPro" id="IPR011109">
    <property type="entry name" value="DNA_bind_recombinase_dom"/>
</dbReference>
<dbReference type="InterPro" id="IPR025827">
    <property type="entry name" value="Zn_ribbon_recom_dom"/>
</dbReference>
<keyword evidence="1" id="KW-0238">DNA-binding</keyword>
<dbReference type="SMART" id="SM00857">
    <property type="entry name" value="Resolvase"/>
    <property type="match status" value="1"/>
</dbReference>
<dbReference type="InterPro" id="IPR050639">
    <property type="entry name" value="SSR_resolvase"/>
</dbReference>
<gene>
    <name evidence="5" type="ORF">BS101_14810</name>
</gene>
<dbReference type="InterPro" id="IPR038109">
    <property type="entry name" value="DNA_bind_recomb_sf"/>
</dbReference>
<dbReference type="Gene3D" id="3.90.1750.20">
    <property type="entry name" value="Putative Large Serine Recombinase, Chain B, Domain 2"/>
    <property type="match status" value="1"/>
</dbReference>
<evidence type="ECO:0000313" key="6">
    <source>
        <dbReference type="Proteomes" id="UP000184604"/>
    </source>
</evidence>
<dbReference type="Pfam" id="PF00239">
    <property type="entry name" value="Resolvase"/>
    <property type="match status" value="1"/>
</dbReference>
<organism evidence="5 6">
    <name type="scientific">Clostridium kluyveri</name>
    <dbReference type="NCBI Taxonomy" id="1534"/>
    <lineage>
        <taxon>Bacteria</taxon>
        <taxon>Bacillati</taxon>
        <taxon>Bacillota</taxon>
        <taxon>Clostridia</taxon>
        <taxon>Eubacteriales</taxon>
        <taxon>Clostridiaceae</taxon>
        <taxon>Clostridium</taxon>
    </lineage>
</organism>
<dbReference type="Pfam" id="PF13408">
    <property type="entry name" value="Zn_ribbon_recom"/>
    <property type="match status" value="1"/>
</dbReference>
<accession>A0A1L5FA61</accession>
<dbReference type="RefSeq" id="WP_073539523.1">
    <property type="nucleotide sequence ID" value="NZ_CP018335.1"/>
</dbReference>
<dbReference type="InterPro" id="IPR006119">
    <property type="entry name" value="Resolv_N"/>
</dbReference>
<evidence type="ECO:0000313" key="5">
    <source>
        <dbReference type="EMBL" id="APM39908.1"/>
    </source>
</evidence>
<reference evidence="5 6" key="1">
    <citation type="submission" date="2016-12" db="EMBL/GenBank/DDBJ databases">
        <title>Complete genome sequence of Clostridium kluyveri JZZ isolated from the pit mud of a Chinese flavor liquor-making factory.</title>
        <authorList>
            <person name="Wang Y."/>
        </authorList>
    </citation>
    <scope>NUCLEOTIDE SEQUENCE [LARGE SCALE GENOMIC DNA]</scope>
    <source>
        <strain evidence="5 6">JZZ</strain>
    </source>
</reference>
<dbReference type="Proteomes" id="UP000184604">
    <property type="component" value="Chromosome"/>
</dbReference>
<evidence type="ECO:0000256" key="1">
    <source>
        <dbReference type="ARBA" id="ARBA00023125"/>
    </source>
</evidence>
<dbReference type="EMBL" id="CP018335">
    <property type="protein sequence ID" value="APM39908.1"/>
    <property type="molecule type" value="Genomic_DNA"/>
</dbReference>
<dbReference type="PROSITE" id="PS51736">
    <property type="entry name" value="RECOMBINASES_3"/>
    <property type="match status" value="1"/>
</dbReference>
<dbReference type="GO" id="GO:0000150">
    <property type="term" value="F:DNA strand exchange activity"/>
    <property type="evidence" value="ECO:0007669"/>
    <property type="project" value="InterPro"/>
</dbReference>
<dbReference type="PANTHER" id="PTHR30461">
    <property type="entry name" value="DNA-INVERTASE FROM LAMBDOID PROPHAGE"/>
    <property type="match status" value="1"/>
</dbReference>
<keyword evidence="2" id="KW-0233">DNA recombination</keyword>
<evidence type="ECO:0000259" key="3">
    <source>
        <dbReference type="PROSITE" id="PS51736"/>
    </source>
</evidence>
<evidence type="ECO:0000259" key="4">
    <source>
        <dbReference type="PROSITE" id="PS51737"/>
    </source>
</evidence>
<name>A0A1L5FA61_CLOKL</name>
<dbReference type="InterPro" id="IPR036162">
    <property type="entry name" value="Resolvase-like_N_sf"/>
</dbReference>
<protein>
    <submittedName>
        <fullName evidence="5">Recombinase family protein</fullName>
    </submittedName>
</protein>
<dbReference type="Gene3D" id="3.40.50.1390">
    <property type="entry name" value="Resolvase, N-terminal catalytic domain"/>
    <property type="match status" value="1"/>
</dbReference>
<dbReference type="PANTHER" id="PTHR30461:SF2">
    <property type="entry name" value="SERINE RECOMBINASE PINE-RELATED"/>
    <property type="match status" value="1"/>
</dbReference>
<dbReference type="FunFam" id="3.90.1750.20:FF:000007">
    <property type="entry name" value="Site-specific recombinase"/>
    <property type="match status" value="1"/>
</dbReference>